<name>A0ABY6F1C1_9ACTN</name>
<dbReference type="Gene3D" id="3.40.1760.10">
    <property type="entry name" value="YfbM-like super family"/>
    <property type="match status" value="1"/>
</dbReference>
<dbReference type="InterPro" id="IPR035944">
    <property type="entry name" value="YfbM-like_sf"/>
</dbReference>
<organism evidence="1 2">
    <name type="scientific">Streptomyces albidocamelliae</name>
    <dbReference type="NCBI Taxonomy" id="2981135"/>
    <lineage>
        <taxon>Bacteria</taxon>
        <taxon>Bacillati</taxon>
        <taxon>Actinomycetota</taxon>
        <taxon>Actinomycetes</taxon>
        <taxon>Kitasatosporales</taxon>
        <taxon>Streptomycetaceae</taxon>
        <taxon>Streptomyces</taxon>
    </lineage>
</organism>
<gene>
    <name evidence="1" type="ORF">N8I86_27240</name>
</gene>
<protein>
    <submittedName>
        <fullName evidence="1">YfbM family protein</fullName>
    </submittedName>
</protein>
<evidence type="ECO:0000313" key="2">
    <source>
        <dbReference type="Proteomes" id="UP001060733"/>
    </source>
</evidence>
<keyword evidence="2" id="KW-1185">Reference proteome</keyword>
<dbReference type="RefSeq" id="WP_263280159.1">
    <property type="nucleotide sequence ID" value="NZ_CP106795.1"/>
</dbReference>
<dbReference type="InterPro" id="IPR015068">
    <property type="entry name" value="DUF1877"/>
</dbReference>
<dbReference type="Pfam" id="PF08974">
    <property type="entry name" value="DUF1877"/>
    <property type="match status" value="1"/>
</dbReference>
<proteinExistence type="predicted"/>
<dbReference type="SUPFAM" id="SSF111069">
    <property type="entry name" value="Hypothetical protein yfbM"/>
    <property type="match status" value="1"/>
</dbReference>
<sequence>MLWTSSRRSRTQRSGPPRYRRAERVRLAARALGDTTYDRLLADVAPADLIKAEVYPLCWDEPDALEWGADGNDGLNRFFGAAAAADDAVLVWLD</sequence>
<dbReference type="Proteomes" id="UP001060733">
    <property type="component" value="Chromosome"/>
</dbReference>
<dbReference type="EMBL" id="CP106795">
    <property type="protein sequence ID" value="UXY40241.1"/>
    <property type="molecule type" value="Genomic_DNA"/>
</dbReference>
<reference evidence="1" key="1">
    <citation type="submission" date="2022-10" db="EMBL/GenBank/DDBJ databases">
        <authorList>
            <person name="Mo P."/>
        </authorList>
    </citation>
    <scope>NUCLEOTIDE SEQUENCE</scope>
    <source>
        <strain evidence="1">HUAS 14-6</strain>
    </source>
</reference>
<accession>A0ABY6F1C1</accession>
<evidence type="ECO:0000313" key="1">
    <source>
        <dbReference type="EMBL" id="UXY40241.1"/>
    </source>
</evidence>